<accession>A0A7Y0YHZ5</accession>
<evidence type="ECO:0000313" key="1">
    <source>
        <dbReference type="EMBL" id="MCU9968629.1"/>
    </source>
</evidence>
<protein>
    <submittedName>
        <fullName evidence="2">Uncharacterized protein</fullName>
    </submittedName>
</protein>
<evidence type="ECO:0000313" key="4">
    <source>
        <dbReference type="Proteomes" id="UP001209486"/>
    </source>
</evidence>
<sequence length="209" mass="23577">MRKKFHIVKLHLEGRIDHPIRNVSPDMDVADEFHRLSYLLGFEAGIDEYSGLWSTKYVYDDFSSLAGDFLRRGLTLDLSCDSSLYIPFTPILACLQQTIAPFGICKINRVDVECNLNALRMNIKKAQTNADTQKYIDCLHDTATPRIEGISTLLYSAIGFQGQILFSSKYKLLQQPSSLSDLGLPLSAMWSEYERKIVKSAKIISLTAC</sequence>
<comment type="caution">
    <text evidence="2">The sequence shown here is derived from an EMBL/GenBank/DDBJ whole genome shotgun (WGS) entry which is preliminary data.</text>
</comment>
<evidence type="ECO:0000313" key="2">
    <source>
        <dbReference type="EMBL" id="NMX03269.1"/>
    </source>
</evidence>
<reference evidence="2 3" key="2">
    <citation type="submission" date="2020-04" db="EMBL/GenBank/DDBJ databases">
        <title>Antimicrobial susceptibility and clonality of vaginal-derived multi-drug resistant Mobiluncus isolates in China.</title>
        <authorList>
            <person name="Zhang X."/>
        </authorList>
    </citation>
    <scope>NUCLEOTIDE SEQUENCE [LARGE SCALE GENOMIC DNA]</scope>
    <source>
        <strain evidence="2 3">12</strain>
    </source>
</reference>
<dbReference type="AlphaFoldDB" id="A0A7Y0YHZ5"/>
<dbReference type="EMBL" id="JABCUS010000008">
    <property type="protein sequence ID" value="NMX03269.1"/>
    <property type="molecule type" value="Genomic_DNA"/>
</dbReference>
<gene>
    <name evidence="1" type="ORF">FYZ43_04255</name>
    <name evidence="2" type="ORF">HHJ77_04850</name>
</gene>
<dbReference type="Proteomes" id="UP001209486">
    <property type="component" value="Unassembled WGS sequence"/>
</dbReference>
<organism evidence="2 3">
    <name type="scientific">Mobiluncus mulieris</name>
    <dbReference type="NCBI Taxonomy" id="2052"/>
    <lineage>
        <taxon>Bacteria</taxon>
        <taxon>Bacillati</taxon>
        <taxon>Actinomycetota</taxon>
        <taxon>Actinomycetes</taxon>
        <taxon>Actinomycetales</taxon>
        <taxon>Actinomycetaceae</taxon>
        <taxon>Mobiluncus</taxon>
    </lineage>
</organism>
<name>A0A7Y0YHZ5_9ACTO</name>
<dbReference type="EMBL" id="VSZY01000004">
    <property type="protein sequence ID" value="MCU9968629.1"/>
    <property type="molecule type" value="Genomic_DNA"/>
</dbReference>
<proteinExistence type="predicted"/>
<evidence type="ECO:0000313" key="3">
    <source>
        <dbReference type="Proteomes" id="UP000575397"/>
    </source>
</evidence>
<dbReference type="Proteomes" id="UP000575397">
    <property type="component" value="Unassembled WGS sequence"/>
</dbReference>
<dbReference type="RefSeq" id="WP_169762475.1">
    <property type="nucleotide sequence ID" value="NZ_CAMPNB010000009.1"/>
</dbReference>
<reference evidence="1 4" key="1">
    <citation type="submission" date="2019-08" db="EMBL/GenBank/DDBJ databases">
        <title>Comparison of rpoB and gyrB Sequences from Mobiluncus Species and Development of a Multiplex PCR Method for Clinical Detection of Mobiluncus curtisii and Mobiluncus mulieris.</title>
        <authorList>
            <person name="Yang L."/>
            <person name="Shen Y."/>
            <person name="Xu G."/>
            <person name="Shu L.-B."/>
            <person name="Hu J."/>
            <person name="Zhang R."/>
            <person name="Wang Y."/>
            <person name="Zhou H.-W."/>
            <person name="Zhang X."/>
        </authorList>
    </citation>
    <scope>NUCLEOTIDE SEQUENCE [LARGE SCALE GENOMIC DNA]</scope>
    <source>
        <strain evidence="1 4">M26</strain>
    </source>
</reference>